<sequence length="239" mass="27030">MAEKFGESEQLEESERLMQLEHNEEWASEVQNKEILELYKPIKNILEQIKNRIRGGEYSLIIGEDASGRVPALIVSHVIKMVYEKNGHKYPEVKFFAGGRRLFWGEDDAYLGKIESITEKLSHQDNSHKVLVVTDTIDTGASIEPISEALNKIGIRFDVITIGHLGSVLIGDKNLFDAEDVFSGGSHIPEIHGKHNLSGVKKERWYVFSDKVNSEDFDKSSRSDIKIIADKITKDVFSD</sequence>
<dbReference type="InterPro" id="IPR029057">
    <property type="entry name" value="PRTase-like"/>
</dbReference>
<dbReference type="Gene3D" id="3.40.50.2020">
    <property type="match status" value="1"/>
</dbReference>
<dbReference type="Proteomes" id="UP000228496">
    <property type="component" value="Unassembled WGS sequence"/>
</dbReference>
<evidence type="ECO:0000313" key="1">
    <source>
        <dbReference type="EMBL" id="PJE51081.1"/>
    </source>
</evidence>
<organism evidence="1 2">
    <name type="scientific">Candidatus Yanofskybacteria bacterium CG10_big_fil_rev_8_21_14_0_10_36_16</name>
    <dbReference type="NCBI Taxonomy" id="1975096"/>
    <lineage>
        <taxon>Bacteria</taxon>
        <taxon>Candidatus Yanofskyibacteriota</taxon>
    </lineage>
</organism>
<proteinExistence type="predicted"/>
<evidence type="ECO:0000313" key="2">
    <source>
        <dbReference type="Proteomes" id="UP000228496"/>
    </source>
</evidence>
<evidence type="ECO:0008006" key="3">
    <source>
        <dbReference type="Google" id="ProtNLM"/>
    </source>
</evidence>
<gene>
    <name evidence="1" type="ORF">COV29_02295</name>
</gene>
<accession>A0A2J0Q7M0</accession>
<name>A0A2J0Q7M0_9BACT</name>
<dbReference type="SUPFAM" id="SSF53271">
    <property type="entry name" value="PRTase-like"/>
    <property type="match status" value="1"/>
</dbReference>
<protein>
    <recommendedName>
        <fullName evidence="3">Phosphoribosyltransferase domain-containing protein</fullName>
    </recommendedName>
</protein>
<dbReference type="EMBL" id="PCXQ01000004">
    <property type="protein sequence ID" value="PJE51081.1"/>
    <property type="molecule type" value="Genomic_DNA"/>
</dbReference>
<comment type="caution">
    <text evidence="1">The sequence shown here is derived from an EMBL/GenBank/DDBJ whole genome shotgun (WGS) entry which is preliminary data.</text>
</comment>
<dbReference type="AlphaFoldDB" id="A0A2J0Q7M0"/>
<reference evidence="1 2" key="1">
    <citation type="submission" date="2017-09" db="EMBL/GenBank/DDBJ databases">
        <title>Depth-based differentiation of microbial function through sediment-hosted aquifers and enrichment of novel symbionts in the deep terrestrial subsurface.</title>
        <authorList>
            <person name="Probst A.J."/>
            <person name="Ladd B."/>
            <person name="Jarett J.K."/>
            <person name="Geller-Mcgrath D.E."/>
            <person name="Sieber C.M."/>
            <person name="Emerson J.B."/>
            <person name="Anantharaman K."/>
            <person name="Thomas B.C."/>
            <person name="Malmstrom R."/>
            <person name="Stieglmeier M."/>
            <person name="Klingl A."/>
            <person name="Woyke T."/>
            <person name="Ryan C.M."/>
            <person name="Banfield J.F."/>
        </authorList>
    </citation>
    <scope>NUCLEOTIDE SEQUENCE [LARGE SCALE GENOMIC DNA]</scope>
    <source>
        <strain evidence="1">CG10_big_fil_rev_8_21_14_0_10_36_16</strain>
    </source>
</reference>